<evidence type="ECO:0000313" key="1">
    <source>
        <dbReference type="EMBL" id="ATF08722.1"/>
    </source>
</evidence>
<gene>
    <name evidence="1" type="ORF">BTN50_0181</name>
</gene>
<evidence type="ECO:0000313" key="2">
    <source>
        <dbReference type="Proteomes" id="UP000218160"/>
    </source>
</evidence>
<dbReference type="EMBL" id="CP020660">
    <property type="protein sequence ID" value="ATF08722.1"/>
    <property type="molecule type" value="Genomic_DNA"/>
</dbReference>
<accession>A0A291B6U9</accession>
<dbReference type="KEGG" id="elux:BTN50_0181"/>
<dbReference type="AlphaFoldDB" id="A0A291B6U9"/>
<keyword evidence="2" id="KW-1185">Reference proteome</keyword>
<protein>
    <submittedName>
        <fullName evidence="1">Mobile element protein</fullName>
    </submittedName>
</protein>
<sequence length="46" mass="5389">MLKQTLRKINEISTNGDYDTKQYYETVPIKRAIPSISPRKGATFWE</sequence>
<proteinExistence type="predicted"/>
<dbReference type="Proteomes" id="UP000218160">
    <property type="component" value="Chromosome 1"/>
</dbReference>
<reference evidence="2" key="1">
    <citation type="submission" date="2017-04" db="EMBL/GenBank/DDBJ databases">
        <title>Genome evolution of the luminous symbionts of deep sea anglerfish.</title>
        <authorList>
            <person name="Hendry T.A."/>
        </authorList>
    </citation>
    <scope>NUCLEOTIDE SEQUENCE [LARGE SCALE GENOMIC DNA]</scope>
</reference>
<name>A0A291B6U9_9GAMM</name>
<organism evidence="1 2">
    <name type="scientific">Candidatus Enterovibrio altilux</name>
    <dbReference type="NCBI Taxonomy" id="1927128"/>
    <lineage>
        <taxon>Bacteria</taxon>
        <taxon>Pseudomonadati</taxon>
        <taxon>Pseudomonadota</taxon>
        <taxon>Gammaproteobacteria</taxon>
        <taxon>Vibrionales</taxon>
        <taxon>Vibrionaceae</taxon>
        <taxon>Enterovibrio</taxon>
    </lineage>
</organism>